<proteinExistence type="predicted"/>
<sequence>MTTDRRPWTTLRIALIALAAVALLAAAITVMHIARTAAADGIRAQSFTVGGCVTLPASGVARAAVCSEDPSYTVGAVTAAGVSCPSAAYQRADADDAHTLCLVPNLVAEHCYLLSMPIGTLARSTCAAETESGDGVLVQVTERLEVADGDACRAGAGDHAWPYPTPARTYCTRTLL</sequence>
<organism evidence="1 2">
    <name type="scientific">Mycolicibacterium fallax</name>
    <name type="common">Mycobacterium fallax</name>
    <dbReference type="NCBI Taxonomy" id="1793"/>
    <lineage>
        <taxon>Bacteria</taxon>
        <taxon>Bacillati</taxon>
        <taxon>Actinomycetota</taxon>
        <taxon>Actinomycetes</taxon>
        <taxon>Mycobacteriales</taxon>
        <taxon>Mycobacteriaceae</taxon>
        <taxon>Mycolicibacterium</taxon>
    </lineage>
</organism>
<gene>
    <name evidence="1" type="ORF">AWC04_16020</name>
</gene>
<evidence type="ECO:0000313" key="2">
    <source>
        <dbReference type="Proteomes" id="UP000193484"/>
    </source>
</evidence>
<dbReference type="Proteomes" id="UP000193484">
    <property type="component" value="Unassembled WGS sequence"/>
</dbReference>
<dbReference type="AlphaFoldDB" id="A0A1X1R5V3"/>
<comment type="caution">
    <text evidence="1">The sequence shown here is derived from an EMBL/GenBank/DDBJ whole genome shotgun (WGS) entry which is preliminary data.</text>
</comment>
<evidence type="ECO:0000313" key="1">
    <source>
        <dbReference type="EMBL" id="ORV00054.1"/>
    </source>
</evidence>
<reference evidence="1 2" key="1">
    <citation type="submission" date="2016-01" db="EMBL/GenBank/DDBJ databases">
        <title>The new phylogeny of the genus Mycobacterium.</title>
        <authorList>
            <person name="Tarcisio F."/>
            <person name="Conor M."/>
            <person name="Antonella G."/>
            <person name="Elisabetta G."/>
            <person name="Giulia F.S."/>
            <person name="Sara T."/>
            <person name="Anna F."/>
            <person name="Clotilde B."/>
            <person name="Roberto B."/>
            <person name="Veronica D.S."/>
            <person name="Fabio R."/>
            <person name="Monica P."/>
            <person name="Olivier J."/>
            <person name="Enrico T."/>
            <person name="Nicola S."/>
        </authorList>
    </citation>
    <scope>NUCLEOTIDE SEQUENCE [LARGE SCALE GENOMIC DNA]</scope>
    <source>
        <strain evidence="1 2">DSM 44179</strain>
    </source>
</reference>
<dbReference type="RefSeq" id="WP_085098759.1">
    <property type="nucleotide sequence ID" value="NZ_AP022603.1"/>
</dbReference>
<dbReference type="OrthoDB" id="4623883at2"/>
<accession>A0A1X1R5V3</accession>
<dbReference type="EMBL" id="LQOJ01000050">
    <property type="protein sequence ID" value="ORV00054.1"/>
    <property type="molecule type" value="Genomic_DNA"/>
</dbReference>
<keyword evidence="2" id="KW-1185">Reference proteome</keyword>
<protein>
    <submittedName>
        <fullName evidence="1">Uncharacterized protein</fullName>
    </submittedName>
</protein>
<dbReference type="STRING" id="1793.AWC04_16020"/>
<name>A0A1X1R5V3_MYCFA</name>